<gene>
    <name evidence="1" type="ORF">CR513_47824</name>
</gene>
<name>A0A371F2Y2_MUCPR</name>
<reference evidence="1" key="1">
    <citation type="submission" date="2018-05" db="EMBL/GenBank/DDBJ databases">
        <title>Draft genome of Mucuna pruriens seed.</title>
        <authorList>
            <person name="Nnadi N.E."/>
            <person name="Vos R."/>
            <person name="Hasami M.H."/>
            <person name="Devisetty U.K."/>
            <person name="Aguiy J.C."/>
        </authorList>
    </citation>
    <scope>NUCLEOTIDE SEQUENCE [LARGE SCALE GENOMIC DNA]</scope>
    <source>
        <strain evidence="1">JCA_2017</strain>
    </source>
</reference>
<dbReference type="PANTHER" id="PTHR33067:SF9">
    <property type="entry name" value="RNA-DIRECTED DNA POLYMERASE"/>
    <property type="match status" value="1"/>
</dbReference>
<protein>
    <submittedName>
        <fullName evidence="1">Uncharacterized protein</fullName>
    </submittedName>
</protein>
<feature type="non-terminal residue" evidence="1">
    <location>
        <position position="1"/>
    </location>
</feature>
<proteinExistence type="predicted"/>
<dbReference type="Proteomes" id="UP000257109">
    <property type="component" value="Unassembled WGS sequence"/>
</dbReference>
<dbReference type="OrthoDB" id="913488at2759"/>
<dbReference type="AlphaFoldDB" id="A0A371F2Y2"/>
<evidence type="ECO:0000313" key="1">
    <source>
        <dbReference type="EMBL" id="RDX72651.1"/>
    </source>
</evidence>
<sequence length="325" mass="36184">MDRSMTNAASGGALMDKTLATTRHLISSMARNTQEFRIRGAITNKVVNEVGIVDNLRMENQFTELTLPQQYRSSLGQGQYVVPRFGLTPNMPAPNHNYYQQPGSRYPTPLFQQQQQQILTQNNAPSMEEWMKFQQNMNAIMHDLKMQIGQLANSVARSRNLPSQQILNLKGGNIGVVALRSGKELQVEPRSKLNPTDIESELEVDSRRVEINILFLDAIKQIPKYAKFLKDLSIRKRNKLKKGAEVGGVLSAFIQKEVTVETKPALPRKCRDSGIFSVPCTIGGCTFVDAMLDLGASINVMPTSIHKSLNFGDLEPTGIVIQLAN</sequence>
<organism evidence="1 2">
    <name type="scientific">Mucuna pruriens</name>
    <name type="common">Velvet bean</name>
    <name type="synonym">Dolichos pruriens</name>
    <dbReference type="NCBI Taxonomy" id="157652"/>
    <lineage>
        <taxon>Eukaryota</taxon>
        <taxon>Viridiplantae</taxon>
        <taxon>Streptophyta</taxon>
        <taxon>Embryophyta</taxon>
        <taxon>Tracheophyta</taxon>
        <taxon>Spermatophyta</taxon>
        <taxon>Magnoliopsida</taxon>
        <taxon>eudicotyledons</taxon>
        <taxon>Gunneridae</taxon>
        <taxon>Pentapetalae</taxon>
        <taxon>rosids</taxon>
        <taxon>fabids</taxon>
        <taxon>Fabales</taxon>
        <taxon>Fabaceae</taxon>
        <taxon>Papilionoideae</taxon>
        <taxon>50 kb inversion clade</taxon>
        <taxon>NPAAA clade</taxon>
        <taxon>indigoferoid/millettioid clade</taxon>
        <taxon>Phaseoleae</taxon>
        <taxon>Mucuna</taxon>
    </lineage>
</organism>
<dbReference type="PANTHER" id="PTHR33067">
    <property type="entry name" value="RNA-DIRECTED DNA POLYMERASE-RELATED"/>
    <property type="match status" value="1"/>
</dbReference>
<accession>A0A371F2Y2</accession>
<keyword evidence="2" id="KW-1185">Reference proteome</keyword>
<dbReference type="Gene3D" id="2.40.70.10">
    <property type="entry name" value="Acid Proteases"/>
    <property type="match status" value="1"/>
</dbReference>
<dbReference type="InterPro" id="IPR021109">
    <property type="entry name" value="Peptidase_aspartic_dom_sf"/>
</dbReference>
<dbReference type="EMBL" id="QJKJ01010814">
    <property type="protein sequence ID" value="RDX72651.1"/>
    <property type="molecule type" value="Genomic_DNA"/>
</dbReference>
<evidence type="ECO:0000313" key="2">
    <source>
        <dbReference type="Proteomes" id="UP000257109"/>
    </source>
</evidence>
<comment type="caution">
    <text evidence="1">The sequence shown here is derived from an EMBL/GenBank/DDBJ whole genome shotgun (WGS) entry which is preliminary data.</text>
</comment>